<keyword evidence="10" id="KW-1185">Reference proteome</keyword>
<keyword evidence="4 7" id="KW-1133">Transmembrane helix</keyword>
<comment type="subcellular location">
    <subcellularLocation>
        <location evidence="1">Cell membrane</location>
        <topology evidence="1">Multi-pass membrane protein</topology>
    </subcellularLocation>
</comment>
<feature type="transmembrane region" description="Helical" evidence="7">
    <location>
        <begin position="119"/>
        <end position="135"/>
    </location>
</feature>
<feature type="transmembrane region" description="Helical" evidence="7">
    <location>
        <begin position="215"/>
        <end position="241"/>
    </location>
</feature>
<evidence type="ECO:0000256" key="4">
    <source>
        <dbReference type="ARBA" id="ARBA00022989"/>
    </source>
</evidence>
<sequence length="454" mass="45460">MLSRYGSHRGRERPASPWRHVVATWLAGVQAAVGLGAVAPVGSAVQSSLGLSFSTVACATSGMTAVGAVFGVPVGWWTSRFGARRALPAGLVVISAAAGLSALASSWPLLLGLRTAEGAGYLLVFVAGPIVLTGLTRGRTRAAALALWGTCVPTGLALAAVAGGALADMLSWNDWLGVTGLGPLLLAAFLAVTLPRPPPAPTPPGRRPPGAATWVRFLGPAGAYACLSLVGVALVVLLPTYLMKERHETSARAGAVVALVSAGSALGGLLAGALLRRGVPSKALVPLAALMPPACLPAFSRSVPLTAAVGAAFLALLVDGLLISAVFAAVPAIARRPEEVDLAGGALAQLGSLGILTGPPLFGLVVGQAGWGGGTVVATLIFTALGAGLLLVTARSATTGPPETVPPSPPRQPQFIGHGHGHGQGHLDSSRHRHGHGHGPDAAAPADALHRRPE</sequence>
<keyword evidence="3 7" id="KW-0812">Transmembrane</keyword>
<proteinExistence type="predicted"/>
<dbReference type="PANTHER" id="PTHR43124:SF3">
    <property type="entry name" value="CHLORAMPHENICOL EFFLUX PUMP RV0191"/>
    <property type="match status" value="1"/>
</dbReference>
<evidence type="ECO:0000313" key="9">
    <source>
        <dbReference type="EMBL" id="MFC4033483.1"/>
    </source>
</evidence>
<feature type="transmembrane region" description="Helical" evidence="7">
    <location>
        <begin position="253"/>
        <end position="275"/>
    </location>
</feature>
<keyword evidence="5 7" id="KW-0472">Membrane</keyword>
<feature type="transmembrane region" description="Helical" evidence="7">
    <location>
        <begin position="86"/>
        <end position="107"/>
    </location>
</feature>
<accession>A0ABV8HNB5</accession>
<dbReference type="CDD" id="cd06174">
    <property type="entry name" value="MFS"/>
    <property type="match status" value="1"/>
</dbReference>
<evidence type="ECO:0000256" key="3">
    <source>
        <dbReference type="ARBA" id="ARBA00022692"/>
    </source>
</evidence>
<evidence type="ECO:0000259" key="8">
    <source>
        <dbReference type="PROSITE" id="PS50850"/>
    </source>
</evidence>
<dbReference type="Pfam" id="PF07690">
    <property type="entry name" value="MFS_1"/>
    <property type="match status" value="1"/>
</dbReference>
<feature type="transmembrane region" description="Helical" evidence="7">
    <location>
        <begin position="21"/>
        <end position="45"/>
    </location>
</feature>
<dbReference type="PANTHER" id="PTHR43124">
    <property type="entry name" value="PURINE EFFLUX PUMP PBUE"/>
    <property type="match status" value="1"/>
</dbReference>
<dbReference type="RefSeq" id="WP_386430574.1">
    <property type="nucleotide sequence ID" value="NZ_JBHSBB010000013.1"/>
</dbReference>
<comment type="caution">
    <text evidence="9">The sequence shown here is derived from an EMBL/GenBank/DDBJ whole genome shotgun (WGS) entry which is preliminary data.</text>
</comment>
<feature type="domain" description="Major facilitator superfamily (MFS) profile" evidence="8">
    <location>
        <begin position="20"/>
        <end position="398"/>
    </location>
</feature>
<dbReference type="InterPro" id="IPR020846">
    <property type="entry name" value="MFS_dom"/>
</dbReference>
<feature type="transmembrane region" description="Helical" evidence="7">
    <location>
        <begin position="51"/>
        <end position="74"/>
    </location>
</feature>
<evidence type="ECO:0000256" key="5">
    <source>
        <dbReference type="ARBA" id="ARBA00023136"/>
    </source>
</evidence>
<evidence type="ECO:0000256" key="7">
    <source>
        <dbReference type="SAM" id="Phobius"/>
    </source>
</evidence>
<evidence type="ECO:0000256" key="6">
    <source>
        <dbReference type="SAM" id="MobiDB-lite"/>
    </source>
</evidence>
<organism evidence="9 10">
    <name type="scientific">Streptomyces polygonati</name>
    <dbReference type="NCBI Taxonomy" id="1617087"/>
    <lineage>
        <taxon>Bacteria</taxon>
        <taxon>Bacillati</taxon>
        <taxon>Actinomycetota</taxon>
        <taxon>Actinomycetes</taxon>
        <taxon>Kitasatosporales</taxon>
        <taxon>Streptomycetaceae</taxon>
        <taxon>Streptomyces</taxon>
    </lineage>
</organism>
<evidence type="ECO:0000313" key="10">
    <source>
        <dbReference type="Proteomes" id="UP001595765"/>
    </source>
</evidence>
<dbReference type="SUPFAM" id="SSF103473">
    <property type="entry name" value="MFS general substrate transporter"/>
    <property type="match status" value="1"/>
</dbReference>
<reference evidence="10" key="1">
    <citation type="journal article" date="2019" name="Int. J. Syst. Evol. Microbiol.">
        <title>The Global Catalogue of Microorganisms (GCM) 10K type strain sequencing project: providing services to taxonomists for standard genome sequencing and annotation.</title>
        <authorList>
            <consortium name="The Broad Institute Genomics Platform"/>
            <consortium name="The Broad Institute Genome Sequencing Center for Infectious Disease"/>
            <person name="Wu L."/>
            <person name="Ma J."/>
        </authorList>
    </citation>
    <scope>NUCLEOTIDE SEQUENCE [LARGE SCALE GENOMIC DNA]</scope>
    <source>
        <strain evidence="10">CGMCC 4.7237</strain>
    </source>
</reference>
<keyword evidence="2" id="KW-1003">Cell membrane</keyword>
<gene>
    <name evidence="9" type="ORF">ACFO3J_18640</name>
</gene>
<dbReference type="PROSITE" id="PS50850">
    <property type="entry name" value="MFS"/>
    <property type="match status" value="1"/>
</dbReference>
<name>A0ABV8HNB5_9ACTN</name>
<feature type="transmembrane region" description="Helical" evidence="7">
    <location>
        <begin position="305"/>
        <end position="330"/>
    </location>
</feature>
<feature type="transmembrane region" description="Helical" evidence="7">
    <location>
        <begin position="371"/>
        <end position="392"/>
    </location>
</feature>
<dbReference type="Gene3D" id="1.20.1250.20">
    <property type="entry name" value="MFS general substrate transporter like domains"/>
    <property type="match status" value="1"/>
</dbReference>
<protein>
    <submittedName>
        <fullName evidence="9">MFS transporter</fullName>
    </submittedName>
</protein>
<feature type="transmembrane region" description="Helical" evidence="7">
    <location>
        <begin position="342"/>
        <end position="365"/>
    </location>
</feature>
<evidence type="ECO:0000256" key="2">
    <source>
        <dbReference type="ARBA" id="ARBA00022475"/>
    </source>
</evidence>
<feature type="transmembrane region" description="Helical" evidence="7">
    <location>
        <begin position="142"/>
        <end position="163"/>
    </location>
</feature>
<dbReference type="InterPro" id="IPR036259">
    <property type="entry name" value="MFS_trans_sf"/>
</dbReference>
<dbReference type="EMBL" id="JBHSBB010000013">
    <property type="protein sequence ID" value="MFC4033483.1"/>
    <property type="molecule type" value="Genomic_DNA"/>
</dbReference>
<evidence type="ECO:0000256" key="1">
    <source>
        <dbReference type="ARBA" id="ARBA00004651"/>
    </source>
</evidence>
<dbReference type="InterPro" id="IPR050189">
    <property type="entry name" value="MFS_Efflux_Transporters"/>
</dbReference>
<feature type="compositionally biased region" description="Pro residues" evidence="6">
    <location>
        <begin position="403"/>
        <end position="412"/>
    </location>
</feature>
<dbReference type="InterPro" id="IPR011701">
    <property type="entry name" value="MFS"/>
</dbReference>
<feature type="region of interest" description="Disordered" evidence="6">
    <location>
        <begin position="397"/>
        <end position="454"/>
    </location>
</feature>
<dbReference type="Proteomes" id="UP001595765">
    <property type="component" value="Unassembled WGS sequence"/>
</dbReference>